<name>A0ABS2HEF6_9VIBR</name>
<dbReference type="Proteomes" id="UP000809621">
    <property type="component" value="Unassembled WGS sequence"/>
</dbReference>
<organism evidence="2 3">
    <name type="scientific">Vibrio ulleungensis</name>
    <dbReference type="NCBI Taxonomy" id="2807619"/>
    <lineage>
        <taxon>Bacteria</taxon>
        <taxon>Pseudomonadati</taxon>
        <taxon>Pseudomonadota</taxon>
        <taxon>Gammaproteobacteria</taxon>
        <taxon>Vibrionales</taxon>
        <taxon>Vibrionaceae</taxon>
        <taxon>Vibrio</taxon>
    </lineage>
</organism>
<feature type="region of interest" description="Disordered" evidence="1">
    <location>
        <begin position="25"/>
        <end position="48"/>
    </location>
</feature>
<accession>A0ABS2HEF6</accession>
<dbReference type="RefSeq" id="WP_084887753.1">
    <property type="nucleotide sequence ID" value="NZ_JAFEUM010000002.1"/>
</dbReference>
<dbReference type="EMBL" id="JAFEUM010000002">
    <property type="protein sequence ID" value="MBM7035953.1"/>
    <property type="molecule type" value="Genomic_DNA"/>
</dbReference>
<gene>
    <name evidence="2" type="ORF">JQC93_05980</name>
</gene>
<protein>
    <submittedName>
        <fullName evidence="2">Uncharacterized protein</fullName>
    </submittedName>
</protein>
<comment type="caution">
    <text evidence="2">The sequence shown here is derived from an EMBL/GenBank/DDBJ whole genome shotgun (WGS) entry which is preliminary data.</text>
</comment>
<keyword evidence="3" id="KW-1185">Reference proteome</keyword>
<sequence>MLNDVIERVNQARKKAMQDPAFLKSAAEHEQAIKHQSTKGGAAKGPKSLAQIYSQSSFGNTENASVH</sequence>
<proteinExistence type="predicted"/>
<reference evidence="2 3" key="1">
    <citation type="submission" date="2021-02" db="EMBL/GenBank/DDBJ databases">
        <authorList>
            <person name="Park J.-S."/>
        </authorList>
    </citation>
    <scope>NUCLEOTIDE SEQUENCE [LARGE SCALE GENOMIC DNA]</scope>
    <source>
        <strain evidence="2 3">188UL20-2</strain>
    </source>
</reference>
<evidence type="ECO:0000256" key="1">
    <source>
        <dbReference type="SAM" id="MobiDB-lite"/>
    </source>
</evidence>
<evidence type="ECO:0000313" key="2">
    <source>
        <dbReference type="EMBL" id="MBM7035953.1"/>
    </source>
</evidence>
<evidence type="ECO:0000313" key="3">
    <source>
        <dbReference type="Proteomes" id="UP000809621"/>
    </source>
</evidence>